<proteinExistence type="predicted"/>
<reference evidence="2 3" key="1">
    <citation type="submission" date="2014-04" db="EMBL/GenBank/DDBJ databases">
        <title>Evolutionary Origins and Diversification of the Mycorrhizal Mutualists.</title>
        <authorList>
            <consortium name="DOE Joint Genome Institute"/>
            <consortium name="Mycorrhizal Genomics Consortium"/>
            <person name="Kohler A."/>
            <person name="Kuo A."/>
            <person name="Nagy L.G."/>
            <person name="Floudas D."/>
            <person name="Copeland A."/>
            <person name="Barry K.W."/>
            <person name="Cichocki N."/>
            <person name="Veneault-Fourrey C."/>
            <person name="LaButti K."/>
            <person name="Lindquist E.A."/>
            <person name="Lipzen A."/>
            <person name="Lundell T."/>
            <person name="Morin E."/>
            <person name="Murat C."/>
            <person name="Riley R."/>
            <person name="Ohm R."/>
            <person name="Sun H."/>
            <person name="Tunlid A."/>
            <person name="Henrissat B."/>
            <person name="Grigoriev I.V."/>
            <person name="Hibbett D.S."/>
            <person name="Martin F."/>
        </authorList>
    </citation>
    <scope>NUCLEOTIDE SEQUENCE [LARGE SCALE GENOMIC DNA]</scope>
    <source>
        <strain evidence="2 3">Koide BX008</strain>
    </source>
</reference>
<dbReference type="AlphaFoldDB" id="A0A0C2T2I1"/>
<name>A0A0C2T2I1_AMAMK</name>
<protein>
    <submittedName>
        <fullName evidence="2">Uncharacterized protein</fullName>
    </submittedName>
</protein>
<feature type="region of interest" description="Disordered" evidence="1">
    <location>
        <begin position="1"/>
        <end position="22"/>
    </location>
</feature>
<accession>A0A0C2T2I1</accession>
<sequence length="90" mass="10161">MISEKIRGRPVHGQSGNSDGTANALVPWTKVVSALYLDDHWSDARRGNLYAKFSSPEQLRTELSEKETAKCCGNNYDLHLHRSINRDPYS</sequence>
<dbReference type="Proteomes" id="UP000054549">
    <property type="component" value="Unassembled WGS sequence"/>
</dbReference>
<evidence type="ECO:0000313" key="2">
    <source>
        <dbReference type="EMBL" id="KIL60684.1"/>
    </source>
</evidence>
<dbReference type="HOGENOM" id="CLU_2440390_0_0_1"/>
<gene>
    <name evidence="2" type="ORF">M378DRAFT_167911</name>
</gene>
<dbReference type="InParanoid" id="A0A0C2T2I1"/>
<evidence type="ECO:0000313" key="3">
    <source>
        <dbReference type="Proteomes" id="UP000054549"/>
    </source>
</evidence>
<keyword evidence="3" id="KW-1185">Reference proteome</keyword>
<dbReference type="EMBL" id="KN818295">
    <property type="protein sequence ID" value="KIL60684.1"/>
    <property type="molecule type" value="Genomic_DNA"/>
</dbReference>
<evidence type="ECO:0000256" key="1">
    <source>
        <dbReference type="SAM" id="MobiDB-lite"/>
    </source>
</evidence>
<organism evidence="2 3">
    <name type="scientific">Amanita muscaria (strain Koide BX008)</name>
    <dbReference type="NCBI Taxonomy" id="946122"/>
    <lineage>
        <taxon>Eukaryota</taxon>
        <taxon>Fungi</taxon>
        <taxon>Dikarya</taxon>
        <taxon>Basidiomycota</taxon>
        <taxon>Agaricomycotina</taxon>
        <taxon>Agaricomycetes</taxon>
        <taxon>Agaricomycetidae</taxon>
        <taxon>Agaricales</taxon>
        <taxon>Pluteineae</taxon>
        <taxon>Amanitaceae</taxon>
        <taxon>Amanita</taxon>
    </lineage>
</organism>